<name>A0A3A1NDL0_9FLAO</name>
<dbReference type="Proteomes" id="UP000321621">
    <property type="component" value="Unassembled WGS sequence"/>
</dbReference>
<evidence type="ECO:0000313" key="5">
    <source>
        <dbReference type="Proteomes" id="UP000321621"/>
    </source>
</evidence>
<dbReference type="SUPFAM" id="SSF56935">
    <property type="entry name" value="Porins"/>
    <property type="match status" value="1"/>
</dbReference>
<accession>A0A3A1NDL0</accession>
<dbReference type="RefSeq" id="WP_119648276.1">
    <property type="nucleotide sequence ID" value="NZ_QXFI01000033.1"/>
</dbReference>
<keyword evidence="1" id="KW-0732">Signal</keyword>
<organism evidence="2 4">
    <name type="scientific">Flagellimonas pelagia</name>
    <dbReference type="NCBI Taxonomy" id="2306998"/>
    <lineage>
        <taxon>Bacteria</taxon>
        <taxon>Pseudomonadati</taxon>
        <taxon>Bacteroidota</taxon>
        <taxon>Flavobacteriia</taxon>
        <taxon>Flavobacteriales</taxon>
        <taxon>Flavobacteriaceae</taxon>
        <taxon>Flagellimonas</taxon>
    </lineage>
</organism>
<dbReference type="AlphaFoldDB" id="A0A3A1NDL0"/>
<reference evidence="3 5" key="2">
    <citation type="submission" date="2019-07" db="EMBL/GenBank/DDBJ databases">
        <title>Draft genome of two Muricauda strains isolated from deep sea.</title>
        <authorList>
            <person name="Sun C."/>
        </authorList>
    </citation>
    <scope>NUCLEOTIDE SEQUENCE [LARGE SCALE GENOMIC DNA]</scope>
    <source>
        <strain evidence="3 5">72</strain>
    </source>
</reference>
<evidence type="ECO:0000313" key="4">
    <source>
        <dbReference type="Proteomes" id="UP000266691"/>
    </source>
</evidence>
<evidence type="ECO:0000313" key="3">
    <source>
        <dbReference type="EMBL" id="TXJ91954.1"/>
    </source>
</evidence>
<dbReference type="Proteomes" id="UP000266691">
    <property type="component" value="Unassembled WGS sequence"/>
</dbReference>
<proteinExistence type="predicted"/>
<protein>
    <submittedName>
        <fullName evidence="2">Uncharacterized protein</fullName>
    </submittedName>
</protein>
<evidence type="ECO:0000313" key="2">
    <source>
        <dbReference type="EMBL" id="RIV42761.1"/>
    </source>
</evidence>
<comment type="caution">
    <text evidence="2">The sequence shown here is derived from an EMBL/GenBank/DDBJ whole genome shotgun (WGS) entry which is preliminary data.</text>
</comment>
<reference evidence="2 4" key="1">
    <citation type="submission" date="2018-08" db="EMBL/GenBank/DDBJ databases">
        <title>Proposal of Muricauda 72 sp.nov. and Muricauda NH166 sp.nov., isolated from seawater.</title>
        <authorList>
            <person name="Cheng H."/>
            <person name="Wu Y.-H."/>
            <person name="Guo L.-L."/>
            <person name="Xu X.-W."/>
        </authorList>
    </citation>
    <scope>NUCLEOTIDE SEQUENCE [LARGE SCALE GENOMIC DNA]</scope>
    <source>
        <strain evidence="2 4">72</strain>
    </source>
</reference>
<keyword evidence="5" id="KW-1185">Reference proteome</keyword>
<evidence type="ECO:0000256" key="1">
    <source>
        <dbReference type="SAM" id="SignalP"/>
    </source>
</evidence>
<feature type="chain" id="PRO_5017402330" evidence="1">
    <location>
        <begin position="20"/>
        <end position="410"/>
    </location>
</feature>
<dbReference type="OrthoDB" id="1175724at2"/>
<feature type="signal peptide" evidence="1">
    <location>
        <begin position="1"/>
        <end position="19"/>
    </location>
</feature>
<dbReference type="EMBL" id="QXFI01000033">
    <property type="protein sequence ID" value="RIV42761.1"/>
    <property type="molecule type" value="Genomic_DNA"/>
</dbReference>
<gene>
    <name evidence="2" type="ORF">D2V05_14155</name>
    <name evidence="3" type="ORF">FQ017_14025</name>
</gene>
<sequence length="410" mass="46710">MNKIYVILFFALFALPGFAQLPGSEQLNREDMLPEIELGIKTVSTGNFYSNQGNASLAIPVLNEGDQVLSDFSDSYFLIGARQKLYKGWRGQMVLGFSFPDANSGLGQVFYNQVMALVENKNNIIRIGRTTSQTILGEFNTIRDDDALQYTYVLNPFSNGLNTEDNQYANVLEYTRIFGQRLYVTLHAENYQDFEEPNDYSINGLGGSIIYRQPESQLWNRNFLREIGFSWNNFLLDRSDLAPNADSNETLTSFIGNATFSILPDPVHFVDFKVQGIYNDGLSTIENITDYTSYTRSRSTAAFGMLRYLNRKLERPNFQIAAGFGYKDFSNTDGNTNQYMAIGNFLYRVGNNFDLIFQYRYNKNNGALQPLLGESQHRVQIGLAYTFNKLFNSQFDGRNSLLNLEHGYIK</sequence>
<dbReference type="EMBL" id="VNWK01000033">
    <property type="protein sequence ID" value="TXJ91954.1"/>
    <property type="molecule type" value="Genomic_DNA"/>
</dbReference>